<evidence type="ECO:0000313" key="2">
    <source>
        <dbReference type="EMBL" id="OBR86220.1"/>
    </source>
</evidence>
<dbReference type="EMBL" id="KI894030">
    <property type="protein sequence ID" value="OBR86220.1"/>
    <property type="molecule type" value="Genomic_DNA"/>
</dbReference>
<accession>A0A1A6A840</accession>
<protein>
    <recommendedName>
        <fullName evidence="5">F-box domain-containing protein</fullName>
    </recommendedName>
</protein>
<organism evidence="2">
    <name type="scientific">Kwoniella dejecticola CBS 10117</name>
    <dbReference type="NCBI Taxonomy" id="1296121"/>
    <lineage>
        <taxon>Eukaryota</taxon>
        <taxon>Fungi</taxon>
        <taxon>Dikarya</taxon>
        <taxon>Basidiomycota</taxon>
        <taxon>Agaricomycotina</taxon>
        <taxon>Tremellomycetes</taxon>
        <taxon>Tremellales</taxon>
        <taxon>Cryptococcaceae</taxon>
        <taxon>Kwoniella</taxon>
    </lineage>
</organism>
<feature type="compositionally biased region" description="Low complexity" evidence="1">
    <location>
        <begin position="12"/>
        <end position="22"/>
    </location>
</feature>
<reference evidence="3" key="2">
    <citation type="submission" date="2013-07" db="EMBL/GenBank/DDBJ databases">
        <authorList>
            <consortium name="The Broad Institute Genome Sequencing Platform"/>
            <person name="Cuomo C."/>
            <person name="Litvintseva A."/>
            <person name="Chen Y."/>
            <person name="Heitman J."/>
            <person name="Sun S."/>
            <person name="Springer D."/>
            <person name="Dromer F."/>
            <person name="Young S.K."/>
            <person name="Zeng Q."/>
            <person name="Gargeya S."/>
            <person name="Fitzgerald M."/>
            <person name="Abouelleil A."/>
            <person name="Alvarado L."/>
            <person name="Berlin A.M."/>
            <person name="Chapman S.B."/>
            <person name="Dewar J."/>
            <person name="Goldberg J."/>
            <person name="Griggs A."/>
            <person name="Gujja S."/>
            <person name="Hansen M."/>
            <person name="Howarth C."/>
            <person name="Imamovic A."/>
            <person name="Larimer J."/>
            <person name="McCowan C."/>
            <person name="Murphy C."/>
            <person name="Pearson M."/>
            <person name="Priest M."/>
            <person name="Roberts A."/>
            <person name="Saif S."/>
            <person name="Shea T."/>
            <person name="Sykes S."/>
            <person name="Wortman J."/>
            <person name="Nusbaum C."/>
            <person name="Birren B."/>
        </authorList>
    </citation>
    <scope>NUCLEOTIDE SEQUENCE</scope>
    <source>
        <strain evidence="3">CBS 10117</strain>
    </source>
</reference>
<dbReference type="KEGG" id="kdj:28967639"/>
<dbReference type="VEuPathDB" id="FungiDB:I303_03940"/>
<dbReference type="EMBL" id="CP144533">
    <property type="protein sequence ID" value="WWC61342.1"/>
    <property type="molecule type" value="Genomic_DNA"/>
</dbReference>
<dbReference type="Proteomes" id="UP000078595">
    <property type="component" value="Chromosome 4"/>
</dbReference>
<proteinExistence type="predicted"/>
<gene>
    <name evidence="2" type="ORF">I303_03940</name>
    <name evidence="3" type="ORF">I303_103923</name>
</gene>
<dbReference type="GeneID" id="28967639"/>
<dbReference type="OrthoDB" id="10680895at2759"/>
<reference evidence="3" key="3">
    <citation type="submission" date="2024-02" db="EMBL/GenBank/DDBJ databases">
        <title>Comparative genomics of Cryptococcus and Kwoniella reveals pathogenesis evolution and contrasting modes of karyotype evolution via chromosome fusion or intercentromeric recombination.</title>
        <authorList>
            <person name="Coelho M.A."/>
            <person name="David-Palma M."/>
            <person name="Shea T."/>
            <person name="Bowers K."/>
            <person name="McGinley-Smith S."/>
            <person name="Mohammad A.W."/>
            <person name="Gnirke A."/>
            <person name="Yurkov A.M."/>
            <person name="Nowrousian M."/>
            <person name="Sun S."/>
            <person name="Cuomo C.A."/>
            <person name="Heitman J."/>
        </authorList>
    </citation>
    <scope>NUCLEOTIDE SEQUENCE</scope>
    <source>
        <strain evidence="3">CBS 10117</strain>
    </source>
</reference>
<dbReference type="RefSeq" id="XP_018264062.1">
    <property type="nucleotide sequence ID" value="XM_018407254.1"/>
</dbReference>
<feature type="region of interest" description="Disordered" evidence="1">
    <location>
        <begin position="1"/>
        <end position="25"/>
    </location>
</feature>
<dbReference type="AlphaFoldDB" id="A0A1A6A840"/>
<evidence type="ECO:0008006" key="5">
    <source>
        <dbReference type="Google" id="ProtNLM"/>
    </source>
</evidence>
<evidence type="ECO:0000256" key="1">
    <source>
        <dbReference type="SAM" id="MobiDB-lite"/>
    </source>
</evidence>
<name>A0A1A6A840_9TREE</name>
<sequence>MKTPEYSDHQPDSTSDSNSTSDQPRRCQSEICVRSDGQCHCRICQRQQQPVPQQVAVIPAEVWSMVWAYLTPSELNKVVKTCKYFHNSASQALYEVVSIGNPTHLLAGILHETTNNRFSKRTLLMSTKKLYFLYDEIKTDGNDPRLARLGDASLNYCEGLTGLQKKVTQFEQSTQQLREVLRNSSLQNFSRGHRPNLTALGWICSMLVQEIDDRELDISACDEDGLCTIQKTCLKIYSTLDFTSLDVFKHFSSSYRGGLTIRKFTIEVIEKESTSTVWLVCPLLKEAEIEVELLKLEEAQTCPACGM</sequence>
<evidence type="ECO:0000313" key="4">
    <source>
        <dbReference type="Proteomes" id="UP000078595"/>
    </source>
</evidence>
<evidence type="ECO:0000313" key="3">
    <source>
        <dbReference type="EMBL" id="WWC61342.1"/>
    </source>
</evidence>
<keyword evidence="4" id="KW-1185">Reference proteome</keyword>
<feature type="compositionally biased region" description="Basic and acidic residues" evidence="1">
    <location>
        <begin position="1"/>
        <end position="11"/>
    </location>
</feature>
<reference evidence="2" key="1">
    <citation type="submission" date="2013-07" db="EMBL/GenBank/DDBJ databases">
        <title>The Genome Sequence of Cryptococcus dejecticola CBS10117.</title>
        <authorList>
            <consortium name="The Broad Institute Genome Sequencing Platform"/>
            <person name="Cuomo C."/>
            <person name="Litvintseva A."/>
            <person name="Chen Y."/>
            <person name="Heitman J."/>
            <person name="Sun S."/>
            <person name="Springer D."/>
            <person name="Dromer F."/>
            <person name="Young S.K."/>
            <person name="Zeng Q."/>
            <person name="Gargeya S."/>
            <person name="Fitzgerald M."/>
            <person name="Abouelleil A."/>
            <person name="Alvarado L."/>
            <person name="Berlin A.M."/>
            <person name="Chapman S.B."/>
            <person name="Dewar J."/>
            <person name="Goldberg J."/>
            <person name="Griggs A."/>
            <person name="Gujja S."/>
            <person name="Hansen M."/>
            <person name="Howarth C."/>
            <person name="Imamovic A."/>
            <person name="Larimer J."/>
            <person name="McCowan C."/>
            <person name="Murphy C."/>
            <person name="Pearson M."/>
            <person name="Priest M."/>
            <person name="Roberts A."/>
            <person name="Saif S."/>
            <person name="Shea T."/>
            <person name="Sykes S."/>
            <person name="Wortman J."/>
            <person name="Nusbaum C."/>
            <person name="Birren B."/>
        </authorList>
    </citation>
    <scope>NUCLEOTIDE SEQUENCE [LARGE SCALE GENOMIC DNA]</scope>
    <source>
        <strain evidence="2">CBS 10117</strain>
    </source>
</reference>